<sequence length="39" mass="4422">MGEAAEQARDCDFHVTTTRKQLIMAALPLQDHWLPLSNL</sequence>
<protein>
    <submittedName>
        <fullName evidence="1">Uncharacterized protein</fullName>
    </submittedName>
</protein>
<dbReference type="Proteomes" id="UP000032141">
    <property type="component" value="Chromosome C6"/>
</dbReference>
<reference evidence="1" key="2">
    <citation type="submission" date="2015-03" db="UniProtKB">
        <authorList>
            <consortium name="EnsemblPlants"/>
        </authorList>
    </citation>
    <scope>IDENTIFICATION</scope>
</reference>
<organism evidence="1 2">
    <name type="scientific">Brassica oleracea var. oleracea</name>
    <dbReference type="NCBI Taxonomy" id="109376"/>
    <lineage>
        <taxon>Eukaryota</taxon>
        <taxon>Viridiplantae</taxon>
        <taxon>Streptophyta</taxon>
        <taxon>Embryophyta</taxon>
        <taxon>Tracheophyta</taxon>
        <taxon>Spermatophyta</taxon>
        <taxon>Magnoliopsida</taxon>
        <taxon>eudicotyledons</taxon>
        <taxon>Gunneridae</taxon>
        <taxon>Pentapetalae</taxon>
        <taxon>rosids</taxon>
        <taxon>malvids</taxon>
        <taxon>Brassicales</taxon>
        <taxon>Brassicaceae</taxon>
        <taxon>Brassiceae</taxon>
        <taxon>Brassica</taxon>
    </lineage>
</organism>
<proteinExistence type="predicted"/>
<keyword evidence="2" id="KW-1185">Reference proteome</keyword>
<dbReference type="AlphaFoldDB" id="A0A0D3CVX3"/>
<dbReference type="HOGENOM" id="CLU_3320703_0_0_1"/>
<dbReference type="EnsemblPlants" id="Bo6g081390.1">
    <property type="protein sequence ID" value="Bo6g081390.1"/>
    <property type="gene ID" value="Bo6g081390"/>
</dbReference>
<evidence type="ECO:0000313" key="1">
    <source>
        <dbReference type="EnsemblPlants" id="Bo6g081390.1"/>
    </source>
</evidence>
<evidence type="ECO:0000313" key="2">
    <source>
        <dbReference type="Proteomes" id="UP000032141"/>
    </source>
</evidence>
<dbReference type="STRING" id="109376.A0A0D3CVX3"/>
<accession>A0A0D3CVX3</accession>
<dbReference type="Gramene" id="Bo6g081390.1">
    <property type="protein sequence ID" value="Bo6g081390.1"/>
    <property type="gene ID" value="Bo6g081390"/>
</dbReference>
<name>A0A0D3CVX3_BRAOL</name>
<reference evidence="1 2" key="1">
    <citation type="journal article" date="2014" name="Genome Biol.">
        <title>Transcriptome and methylome profiling reveals relics of genome dominance in the mesopolyploid Brassica oleracea.</title>
        <authorList>
            <person name="Parkin I.A."/>
            <person name="Koh C."/>
            <person name="Tang H."/>
            <person name="Robinson S.J."/>
            <person name="Kagale S."/>
            <person name="Clarke W.E."/>
            <person name="Town C.D."/>
            <person name="Nixon J."/>
            <person name="Krishnakumar V."/>
            <person name="Bidwell S.L."/>
            <person name="Denoeud F."/>
            <person name="Belcram H."/>
            <person name="Links M.G."/>
            <person name="Just J."/>
            <person name="Clarke C."/>
            <person name="Bender T."/>
            <person name="Huebert T."/>
            <person name="Mason A.S."/>
            <person name="Pires J.C."/>
            <person name="Barker G."/>
            <person name="Moore J."/>
            <person name="Walley P.G."/>
            <person name="Manoli S."/>
            <person name="Batley J."/>
            <person name="Edwards D."/>
            <person name="Nelson M.N."/>
            <person name="Wang X."/>
            <person name="Paterson A.H."/>
            <person name="King G."/>
            <person name="Bancroft I."/>
            <person name="Chalhoub B."/>
            <person name="Sharpe A.G."/>
        </authorList>
    </citation>
    <scope>NUCLEOTIDE SEQUENCE</scope>
    <source>
        <strain evidence="1 2">cv. TO1000</strain>
    </source>
</reference>